<protein>
    <submittedName>
        <fullName evidence="2">Uncharacterized protein</fullName>
    </submittedName>
</protein>
<dbReference type="EMBL" id="JAXCGZ010003952">
    <property type="protein sequence ID" value="KAK7082605.1"/>
    <property type="molecule type" value="Genomic_DNA"/>
</dbReference>
<keyword evidence="3" id="KW-1185">Reference proteome</keyword>
<feature type="region of interest" description="Disordered" evidence="1">
    <location>
        <begin position="1"/>
        <end position="139"/>
    </location>
</feature>
<reference evidence="2 3" key="1">
    <citation type="submission" date="2023-11" db="EMBL/GenBank/DDBJ databases">
        <title>Halocaridina rubra genome assembly.</title>
        <authorList>
            <person name="Smith C."/>
        </authorList>
    </citation>
    <scope>NUCLEOTIDE SEQUENCE [LARGE SCALE GENOMIC DNA]</scope>
    <source>
        <strain evidence="2">EP-1</strain>
        <tissue evidence="2">Whole</tissue>
    </source>
</reference>
<dbReference type="Proteomes" id="UP001381693">
    <property type="component" value="Unassembled WGS sequence"/>
</dbReference>
<dbReference type="AlphaFoldDB" id="A0AAN8XDN7"/>
<accession>A0AAN8XDN7</accession>
<organism evidence="2 3">
    <name type="scientific">Halocaridina rubra</name>
    <name type="common">Hawaiian red shrimp</name>
    <dbReference type="NCBI Taxonomy" id="373956"/>
    <lineage>
        <taxon>Eukaryota</taxon>
        <taxon>Metazoa</taxon>
        <taxon>Ecdysozoa</taxon>
        <taxon>Arthropoda</taxon>
        <taxon>Crustacea</taxon>
        <taxon>Multicrustacea</taxon>
        <taxon>Malacostraca</taxon>
        <taxon>Eumalacostraca</taxon>
        <taxon>Eucarida</taxon>
        <taxon>Decapoda</taxon>
        <taxon>Pleocyemata</taxon>
        <taxon>Caridea</taxon>
        <taxon>Atyoidea</taxon>
        <taxon>Atyidae</taxon>
        <taxon>Halocaridina</taxon>
    </lineage>
</organism>
<name>A0AAN8XDN7_HALRR</name>
<evidence type="ECO:0000313" key="2">
    <source>
        <dbReference type="EMBL" id="KAK7082605.1"/>
    </source>
</evidence>
<sequence length="165" mass="17671">MQEDIEPNPSRWPKKPPYGDYMPQIPRDSIIDEKPPRSAFSVITTPEEQECQDLIPPGGERGGRNLSGDSGTSEVDQGDSSGCSTGGDSDASSASDRVHQSSDSGTVQEEPGFHTDGGKWGGSGSLRLRTPGPAYVRQGLPDGLLQIHSHPTRFQSFSFINISAD</sequence>
<comment type="caution">
    <text evidence="2">The sequence shown here is derived from an EMBL/GenBank/DDBJ whole genome shotgun (WGS) entry which is preliminary data.</text>
</comment>
<evidence type="ECO:0000313" key="3">
    <source>
        <dbReference type="Proteomes" id="UP001381693"/>
    </source>
</evidence>
<proteinExistence type="predicted"/>
<evidence type="ECO:0000256" key="1">
    <source>
        <dbReference type="SAM" id="MobiDB-lite"/>
    </source>
</evidence>
<feature type="compositionally biased region" description="Low complexity" evidence="1">
    <location>
        <begin position="78"/>
        <end position="95"/>
    </location>
</feature>
<gene>
    <name evidence="2" type="ORF">SK128_027056</name>
</gene>